<keyword evidence="3" id="KW-1185">Reference proteome</keyword>
<feature type="region of interest" description="Disordered" evidence="1">
    <location>
        <begin position="244"/>
        <end position="263"/>
    </location>
</feature>
<sequence>MAWKEKMTALNVEEKPRKAMNPDRLRKFIDSPGIVNSTRDVPMAIVKRQTQFTSWNGEQCDVREFQKLAPPANVVLAKDLRSCPIGEGKPVPLVRSGLQTTDVAVRLGKKIVMNCTFTATELMVLFEFCYRSKQEDVRLTAPLMVKNETFAHAAEIEHRAVPASIMLKEGIMTPQQRRERLLFETDHLQAKRAIHQADMNDRRLHQIIKERHFTSDVVGTQHHDSDAPRVRGEAYKSDLLSHNGTEASRREYQSKNGNANPRLQHHDRLFNETPLDWNQQRAQHLRNESTGGRSFNIINGGRVEYFPPTIPEKQHQWQAHPSVGIHPYTR</sequence>
<dbReference type="Proteomes" id="UP001259832">
    <property type="component" value="Unassembled WGS sequence"/>
</dbReference>
<dbReference type="EMBL" id="JASMQC010000020">
    <property type="protein sequence ID" value="KAK1937035.1"/>
    <property type="molecule type" value="Genomic_DNA"/>
</dbReference>
<accession>A0AAD9GEW5</accession>
<proteinExistence type="predicted"/>
<evidence type="ECO:0000313" key="3">
    <source>
        <dbReference type="Proteomes" id="UP001259832"/>
    </source>
</evidence>
<comment type="caution">
    <text evidence="2">The sequence shown here is derived from an EMBL/GenBank/DDBJ whole genome shotgun (WGS) entry which is preliminary data.</text>
</comment>
<evidence type="ECO:0000256" key="1">
    <source>
        <dbReference type="SAM" id="MobiDB-lite"/>
    </source>
</evidence>
<organism evidence="2 3">
    <name type="scientific">Phytophthora citrophthora</name>
    <dbReference type="NCBI Taxonomy" id="4793"/>
    <lineage>
        <taxon>Eukaryota</taxon>
        <taxon>Sar</taxon>
        <taxon>Stramenopiles</taxon>
        <taxon>Oomycota</taxon>
        <taxon>Peronosporomycetes</taxon>
        <taxon>Peronosporales</taxon>
        <taxon>Peronosporaceae</taxon>
        <taxon>Phytophthora</taxon>
    </lineage>
</organism>
<gene>
    <name evidence="2" type="ORF">P3T76_009813</name>
</gene>
<reference evidence="2" key="1">
    <citation type="submission" date="2023-08" db="EMBL/GenBank/DDBJ databases">
        <title>Reference Genome Resource for the Citrus Pathogen Phytophthora citrophthora.</title>
        <authorList>
            <person name="Moller H."/>
            <person name="Coetzee B."/>
            <person name="Rose L.J."/>
            <person name="Van Niekerk J.M."/>
        </authorList>
    </citation>
    <scope>NUCLEOTIDE SEQUENCE</scope>
    <source>
        <strain evidence="2">STE-U-9442</strain>
    </source>
</reference>
<dbReference type="AlphaFoldDB" id="A0AAD9GEW5"/>
<evidence type="ECO:0000313" key="2">
    <source>
        <dbReference type="EMBL" id="KAK1937035.1"/>
    </source>
</evidence>
<name>A0AAD9GEW5_9STRA</name>
<protein>
    <submittedName>
        <fullName evidence="2">Uncharacterized protein</fullName>
    </submittedName>
</protein>